<evidence type="ECO:0000256" key="5">
    <source>
        <dbReference type="ARBA" id="ARBA00022840"/>
    </source>
</evidence>
<dbReference type="InterPro" id="IPR010285">
    <property type="entry name" value="DNA_helicase_pif1-like_DEAD"/>
</dbReference>
<evidence type="ECO:0000256" key="7">
    <source>
        <dbReference type="ARBA" id="ARBA00023204"/>
    </source>
</evidence>
<evidence type="ECO:0000256" key="9">
    <source>
        <dbReference type="RuleBase" id="RU363044"/>
    </source>
</evidence>
<evidence type="ECO:0000259" key="10">
    <source>
        <dbReference type="SMART" id="SM00382"/>
    </source>
</evidence>
<sequence length="552" mass="62071">MKQLFSSVLATVRYYSSNAGYSSGKWKQNSSYYKYKSKWNGPTTPKKFKTDEQSQVVNKNIRNGSRTPRKPRTKWTDEQSQVLSAIENGKSVFISGSAGTGKTTLVEYAVKRLKKIHGRSMVFMTASTGVAACALNGLTLHSFAGTGLGGVDRETLLSRVLSDRRACRRWNKVKTLIIDEISMIDADFFSNLEYIAREVRNQDPSFKEKVWGGIQLVVSGDFLQLPPVLKKRKKGAKEFAFEADCWNESFDFQIELTKVFRQSEADLVKLLQGMRRGESDPEDLQLLEQRCCSSEEDPSAVQLFPMIEDVNRVNKMHMMRLGKQIYAYTALDTGEESGKKQLKLGIAPDRLELCIGARVMLCKNVNAWLKLMNGSTGTIIGFDDDIKAYSDSAGDCDDRDIDSICSSDANLLPIVKFDSGQVFRIGLETWVVMEGEKVVAVRKQIPLILAWALSIHKCQGMTLDRLHTDLRRAFGCGMVYVALSRVKTLDGLHLSGFNPSKIRADPKVVQFYEKLSCQRAEQKEDVNAGRYGLTSRFGMQPPSFHFPYHLAR</sequence>
<keyword evidence="8" id="KW-0413">Isomerase</keyword>
<proteinExistence type="inferred from homology"/>
<keyword evidence="2 9" id="KW-0227">DNA damage</keyword>
<evidence type="ECO:0000256" key="8">
    <source>
        <dbReference type="ARBA" id="ARBA00023235"/>
    </source>
</evidence>
<dbReference type="GO" id="GO:0016787">
    <property type="term" value="F:hydrolase activity"/>
    <property type="evidence" value="ECO:0007669"/>
    <property type="project" value="UniProtKB-KW"/>
</dbReference>
<keyword evidence="1 9" id="KW-0547">Nucleotide-binding</keyword>
<dbReference type="EC" id="5.6.2.3" evidence="9"/>
<comment type="catalytic activity">
    <reaction evidence="9">
        <text>ATP + H2O = ADP + phosphate + H(+)</text>
        <dbReference type="Rhea" id="RHEA:13065"/>
        <dbReference type="ChEBI" id="CHEBI:15377"/>
        <dbReference type="ChEBI" id="CHEBI:15378"/>
        <dbReference type="ChEBI" id="CHEBI:30616"/>
        <dbReference type="ChEBI" id="CHEBI:43474"/>
        <dbReference type="ChEBI" id="CHEBI:456216"/>
        <dbReference type="EC" id="5.6.2.3"/>
    </reaction>
</comment>
<evidence type="ECO:0000313" key="11">
    <source>
        <dbReference type="EMBL" id="KAL3508991.1"/>
    </source>
</evidence>
<dbReference type="InterPro" id="IPR051055">
    <property type="entry name" value="PIF1_helicase"/>
</dbReference>
<dbReference type="CDD" id="cd18037">
    <property type="entry name" value="DEXSc_Pif1_like"/>
    <property type="match status" value="1"/>
</dbReference>
<keyword evidence="7 9" id="KW-0234">DNA repair</keyword>
<keyword evidence="3 9" id="KW-0378">Hydrolase</keyword>
<dbReference type="CDD" id="cd18809">
    <property type="entry name" value="SF1_C_RecD"/>
    <property type="match status" value="1"/>
</dbReference>
<comment type="cofactor">
    <cofactor evidence="9">
        <name>Mg(2+)</name>
        <dbReference type="ChEBI" id="CHEBI:18420"/>
    </cofactor>
</comment>
<dbReference type="GO" id="GO:0006281">
    <property type="term" value="P:DNA repair"/>
    <property type="evidence" value="ECO:0007669"/>
    <property type="project" value="UniProtKB-KW"/>
</dbReference>
<reference evidence="11 12" key="1">
    <citation type="submission" date="2024-11" db="EMBL/GenBank/DDBJ databases">
        <title>A near-complete genome assembly of Cinchona calisaya.</title>
        <authorList>
            <person name="Lian D.C."/>
            <person name="Zhao X.W."/>
            <person name="Wei L."/>
        </authorList>
    </citation>
    <scope>NUCLEOTIDE SEQUENCE [LARGE SCALE GENOMIC DNA]</scope>
    <source>
        <tissue evidence="11">Nenye</tissue>
    </source>
</reference>
<dbReference type="SUPFAM" id="SSF52540">
    <property type="entry name" value="P-loop containing nucleoside triphosphate hydrolases"/>
    <property type="match status" value="2"/>
</dbReference>
<dbReference type="InterPro" id="IPR027417">
    <property type="entry name" value="P-loop_NTPase"/>
</dbReference>
<dbReference type="GO" id="GO:0006310">
    <property type="term" value="P:DNA recombination"/>
    <property type="evidence" value="ECO:0007669"/>
    <property type="project" value="UniProtKB-KW"/>
</dbReference>
<comment type="similarity">
    <text evidence="9">Belongs to the helicase family.</text>
</comment>
<dbReference type="GO" id="GO:0043139">
    <property type="term" value="F:5'-3' DNA helicase activity"/>
    <property type="evidence" value="ECO:0007669"/>
    <property type="project" value="UniProtKB-EC"/>
</dbReference>
<evidence type="ECO:0000256" key="6">
    <source>
        <dbReference type="ARBA" id="ARBA00023125"/>
    </source>
</evidence>
<organism evidence="11 12">
    <name type="scientific">Cinchona calisaya</name>
    <dbReference type="NCBI Taxonomy" id="153742"/>
    <lineage>
        <taxon>Eukaryota</taxon>
        <taxon>Viridiplantae</taxon>
        <taxon>Streptophyta</taxon>
        <taxon>Embryophyta</taxon>
        <taxon>Tracheophyta</taxon>
        <taxon>Spermatophyta</taxon>
        <taxon>Magnoliopsida</taxon>
        <taxon>eudicotyledons</taxon>
        <taxon>Gunneridae</taxon>
        <taxon>Pentapetalae</taxon>
        <taxon>asterids</taxon>
        <taxon>lamiids</taxon>
        <taxon>Gentianales</taxon>
        <taxon>Rubiaceae</taxon>
        <taxon>Cinchonoideae</taxon>
        <taxon>Cinchoneae</taxon>
        <taxon>Cinchona</taxon>
    </lineage>
</organism>
<dbReference type="GO" id="GO:0005524">
    <property type="term" value="F:ATP binding"/>
    <property type="evidence" value="ECO:0007669"/>
    <property type="project" value="UniProtKB-KW"/>
</dbReference>
<dbReference type="PANTHER" id="PTHR47642:SF5">
    <property type="entry name" value="ATP-DEPENDENT DNA HELICASE"/>
    <property type="match status" value="1"/>
</dbReference>
<dbReference type="PANTHER" id="PTHR47642">
    <property type="entry name" value="ATP-DEPENDENT DNA HELICASE"/>
    <property type="match status" value="1"/>
</dbReference>
<dbReference type="InterPro" id="IPR049163">
    <property type="entry name" value="Pif1-like_2B_dom"/>
</dbReference>
<dbReference type="SMART" id="SM00382">
    <property type="entry name" value="AAA"/>
    <property type="match status" value="1"/>
</dbReference>
<comment type="caution">
    <text evidence="11">The sequence shown here is derived from an EMBL/GenBank/DDBJ whole genome shotgun (WGS) entry which is preliminary data.</text>
</comment>
<evidence type="ECO:0000313" key="12">
    <source>
        <dbReference type="Proteomes" id="UP001630127"/>
    </source>
</evidence>
<feature type="domain" description="AAA+ ATPase" evidence="10">
    <location>
        <begin position="88"/>
        <end position="260"/>
    </location>
</feature>
<evidence type="ECO:0000256" key="4">
    <source>
        <dbReference type="ARBA" id="ARBA00022806"/>
    </source>
</evidence>
<dbReference type="Gene3D" id="3.40.50.300">
    <property type="entry name" value="P-loop containing nucleotide triphosphate hydrolases"/>
    <property type="match status" value="1"/>
</dbReference>
<keyword evidence="4 9" id="KW-0347">Helicase</keyword>
<keyword evidence="12" id="KW-1185">Reference proteome</keyword>
<evidence type="ECO:0000256" key="3">
    <source>
        <dbReference type="ARBA" id="ARBA00022801"/>
    </source>
</evidence>
<keyword evidence="6" id="KW-0238">DNA-binding</keyword>
<dbReference type="Pfam" id="PF05970">
    <property type="entry name" value="PIF1"/>
    <property type="match status" value="1"/>
</dbReference>
<dbReference type="InterPro" id="IPR003593">
    <property type="entry name" value="AAA+_ATPase"/>
</dbReference>
<evidence type="ECO:0000256" key="1">
    <source>
        <dbReference type="ARBA" id="ARBA00022741"/>
    </source>
</evidence>
<dbReference type="AlphaFoldDB" id="A0ABD2YQV1"/>
<protein>
    <recommendedName>
        <fullName evidence="9">ATP-dependent DNA helicase</fullName>
        <ecNumber evidence="9">5.6.2.3</ecNumber>
    </recommendedName>
</protein>
<dbReference type="Pfam" id="PF21530">
    <property type="entry name" value="Pif1_2B_dom"/>
    <property type="match status" value="1"/>
</dbReference>
<gene>
    <name evidence="11" type="ORF">ACH5RR_028392</name>
</gene>
<evidence type="ECO:0000256" key="2">
    <source>
        <dbReference type="ARBA" id="ARBA00022763"/>
    </source>
</evidence>
<dbReference type="Proteomes" id="UP001630127">
    <property type="component" value="Unassembled WGS sequence"/>
</dbReference>
<name>A0ABD2YQV1_9GENT</name>
<keyword evidence="9" id="KW-0233">DNA recombination</keyword>
<dbReference type="EMBL" id="JBJUIK010000012">
    <property type="protein sequence ID" value="KAL3508991.1"/>
    <property type="molecule type" value="Genomic_DNA"/>
</dbReference>
<accession>A0ABD2YQV1</accession>
<keyword evidence="5 9" id="KW-0067">ATP-binding</keyword>